<dbReference type="EMBL" id="WIXP02000011">
    <property type="protein sequence ID" value="KAF6203120.1"/>
    <property type="molecule type" value="Genomic_DNA"/>
</dbReference>
<organism evidence="2 3">
    <name type="scientific">Apolygus lucorum</name>
    <name type="common">Small green plant bug</name>
    <name type="synonym">Lygocoris lucorum</name>
    <dbReference type="NCBI Taxonomy" id="248454"/>
    <lineage>
        <taxon>Eukaryota</taxon>
        <taxon>Metazoa</taxon>
        <taxon>Ecdysozoa</taxon>
        <taxon>Arthropoda</taxon>
        <taxon>Hexapoda</taxon>
        <taxon>Insecta</taxon>
        <taxon>Pterygota</taxon>
        <taxon>Neoptera</taxon>
        <taxon>Paraneoptera</taxon>
        <taxon>Hemiptera</taxon>
        <taxon>Heteroptera</taxon>
        <taxon>Panheteroptera</taxon>
        <taxon>Cimicomorpha</taxon>
        <taxon>Miridae</taxon>
        <taxon>Mirini</taxon>
        <taxon>Apolygus</taxon>
    </lineage>
</organism>
<accession>A0A8S9X1T4</accession>
<proteinExistence type="predicted"/>
<name>A0A8S9X1T4_APOLU</name>
<evidence type="ECO:0000313" key="3">
    <source>
        <dbReference type="Proteomes" id="UP000466442"/>
    </source>
</evidence>
<dbReference type="Proteomes" id="UP000466442">
    <property type="component" value="Unassembled WGS sequence"/>
</dbReference>
<feature type="region of interest" description="Disordered" evidence="1">
    <location>
        <begin position="1"/>
        <end position="23"/>
    </location>
</feature>
<feature type="non-terminal residue" evidence="2">
    <location>
        <position position="132"/>
    </location>
</feature>
<feature type="compositionally biased region" description="Basic and acidic residues" evidence="1">
    <location>
        <begin position="1"/>
        <end position="11"/>
    </location>
</feature>
<reference evidence="2" key="1">
    <citation type="journal article" date="2021" name="Mol. Ecol. Resour.">
        <title>Apolygus lucorum genome provides insights into omnivorousness and mesophyll feeding.</title>
        <authorList>
            <person name="Liu Y."/>
            <person name="Liu H."/>
            <person name="Wang H."/>
            <person name="Huang T."/>
            <person name="Liu B."/>
            <person name="Yang B."/>
            <person name="Yin L."/>
            <person name="Li B."/>
            <person name="Zhang Y."/>
            <person name="Zhang S."/>
            <person name="Jiang F."/>
            <person name="Zhang X."/>
            <person name="Ren Y."/>
            <person name="Wang B."/>
            <person name="Wang S."/>
            <person name="Lu Y."/>
            <person name="Wu K."/>
            <person name="Fan W."/>
            <person name="Wang G."/>
        </authorList>
    </citation>
    <scope>NUCLEOTIDE SEQUENCE</scope>
    <source>
        <strain evidence="2">12Hb</strain>
    </source>
</reference>
<sequence length="132" mass="15082">MVVRGRCENSRRTPFRRTSQQAGRSSCRLQDLLWRRTPRERLSTLRASQQDIATWLAPGNLISSVINYIFFNDCVMSVVVLCESSLGYDDAKLVTCGLQLKKAIDSIEKQHDQFSQLSPDQFNPDIPITFTK</sequence>
<gene>
    <name evidence="2" type="ORF">GE061_003535</name>
</gene>
<keyword evidence="3" id="KW-1185">Reference proteome</keyword>
<dbReference type="AlphaFoldDB" id="A0A8S9X1T4"/>
<comment type="caution">
    <text evidence="2">The sequence shown here is derived from an EMBL/GenBank/DDBJ whole genome shotgun (WGS) entry which is preliminary data.</text>
</comment>
<evidence type="ECO:0000256" key="1">
    <source>
        <dbReference type="SAM" id="MobiDB-lite"/>
    </source>
</evidence>
<protein>
    <submittedName>
        <fullName evidence="2">Uncharacterized protein</fullName>
    </submittedName>
</protein>
<evidence type="ECO:0000313" key="2">
    <source>
        <dbReference type="EMBL" id="KAF6203120.1"/>
    </source>
</evidence>